<keyword evidence="3" id="KW-1185">Reference proteome</keyword>
<proteinExistence type="predicted"/>
<dbReference type="AlphaFoldDB" id="A0A918ZLB1"/>
<reference evidence="2" key="2">
    <citation type="submission" date="2020-09" db="EMBL/GenBank/DDBJ databases">
        <authorList>
            <person name="Sun Q."/>
            <person name="Zhou Y."/>
        </authorList>
    </citation>
    <scope>NUCLEOTIDE SEQUENCE</scope>
    <source>
        <strain evidence="2">CGMCC 4.7403</strain>
    </source>
</reference>
<reference evidence="2" key="1">
    <citation type="journal article" date="2014" name="Int. J. Syst. Evol. Microbiol.">
        <title>Complete genome sequence of Corynebacterium casei LMG S-19264T (=DSM 44701T), isolated from a smear-ripened cheese.</title>
        <authorList>
            <consortium name="US DOE Joint Genome Institute (JGI-PGF)"/>
            <person name="Walter F."/>
            <person name="Albersmeier A."/>
            <person name="Kalinowski J."/>
            <person name="Ruckert C."/>
        </authorList>
    </citation>
    <scope>NUCLEOTIDE SEQUENCE</scope>
    <source>
        <strain evidence="2">CGMCC 4.7403</strain>
    </source>
</reference>
<evidence type="ECO:0000256" key="1">
    <source>
        <dbReference type="SAM" id="MobiDB-lite"/>
    </source>
</evidence>
<protein>
    <submittedName>
        <fullName evidence="2">Uncharacterized protein</fullName>
    </submittedName>
</protein>
<dbReference type="EMBL" id="BNAT01000048">
    <property type="protein sequence ID" value="GHE58830.1"/>
    <property type="molecule type" value="Genomic_DNA"/>
</dbReference>
<gene>
    <name evidence="2" type="ORF">GCM10017771_81830</name>
</gene>
<evidence type="ECO:0000313" key="2">
    <source>
        <dbReference type="EMBL" id="GHE58830.1"/>
    </source>
</evidence>
<dbReference type="Proteomes" id="UP000603227">
    <property type="component" value="Unassembled WGS sequence"/>
</dbReference>
<evidence type="ECO:0000313" key="3">
    <source>
        <dbReference type="Proteomes" id="UP000603227"/>
    </source>
</evidence>
<sequence length="89" mass="9220">MLGLRDVRRTEHDCAGRLNQRRAPVPPARTGALGNAAFKAVAKADAVGDLPQQHHARTADLVLGAGPHGKPMIPAGILRPSGASPSRSS</sequence>
<name>A0A918ZLB1_9ACTN</name>
<organism evidence="2 3">
    <name type="scientific">Streptomyces capitiformicae</name>
    <dbReference type="NCBI Taxonomy" id="2014920"/>
    <lineage>
        <taxon>Bacteria</taxon>
        <taxon>Bacillati</taxon>
        <taxon>Actinomycetota</taxon>
        <taxon>Actinomycetes</taxon>
        <taxon>Kitasatosporales</taxon>
        <taxon>Streptomycetaceae</taxon>
        <taxon>Streptomyces</taxon>
    </lineage>
</organism>
<feature type="region of interest" description="Disordered" evidence="1">
    <location>
        <begin position="65"/>
        <end position="89"/>
    </location>
</feature>
<comment type="caution">
    <text evidence="2">The sequence shown here is derived from an EMBL/GenBank/DDBJ whole genome shotgun (WGS) entry which is preliminary data.</text>
</comment>
<accession>A0A918ZLB1</accession>